<reference evidence="3 4" key="1">
    <citation type="submission" date="2018-11" db="EMBL/GenBank/DDBJ databases">
        <title>Pseudaminobacter arsenicus sp. nov., an arsenic-resistant bacterium isolated from arsenic-rich aquifers.</title>
        <authorList>
            <person name="Mu Y."/>
        </authorList>
    </citation>
    <scope>NUCLEOTIDE SEQUENCE [LARGE SCALE GENOMIC DNA]</scope>
    <source>
        <strain evidence="3 4">CB3</strain>
    </source>
</reference>
<keyword evidence="2" id="KW-0732">Signal</keyword>
<evidence type="ECO:0000313" key="3">
    <source>
        <dbReference type="EMBL" id="RUM98335.1"/>
    </source>
</evidence>
<dbReference type="Proteomes" id="UP000281647">
    <property type="component" value="Unassembled WGS sequence"/>
</dbReference>
<dbReference type="EMBL" id="RKST01000006">
    <property type="protein sequence ID" value="RUM98335.1"/>
    <property type="molecule type" value="Genomic_DNA"/>
</dbReference>
<proteinExistence type="predicted"/>
<organism evidence="3 4">
    <name type="scientific">Borborobacter arsenicus</name>
    <dbReference type="NCBI Taxonomy" id="1851146"/>
    <lineage>
        <taxon>Bacteria</taxon>
        <taxon>Pseudomonadati</taxon>
        <taxon>Pseudomonadota</taxon>
        <taxon>Alphaproteobacteria</taxon>
        <taxon>Hyphomicrobiales</taxon>
        <taxon>Phyllobacteriaceae</taxon>
        <taxon>Borborobacter</taxon>
    </lineage>
</organism>
<keyword evidence="4" id="KW-1185">Reference proteome</keyword>
<dbReference type="OrthoDB" id="9808839at2"/>
<accession>A0A432V847</accession>
<feature type="signal peptide" evidence="2">
    <location>
        <begin position="1"/>
        <end position="24"/>
    </location>
</feature>
<feature type="chain" id="PRO_5019340423" description="Transmembrane signal peptide protein" evidence="2">
    <location>
        <begin position="25"/>
        <end position="120"/>
    </location>
</feature>
<name>A0A432V847_9HYPH</name>
<dbReference type="AlphaFoldDB" id="A0A432V847"/>
<dbReference type="Pfam" id="PF11776">
    <property type="entry name" value="RcnB"/>
    <property type="match status" value="1"/>
</dbReference>
<comment type="caution">
    <text evidence="3">The sequence shown here is derived from an EMBL/GenBank/DDBJ whole genome shotgun (WGS) entry which is preliminary data.</text>
</comment>
<evidence type="ECO:0008006" key="5">
    <source>
        <dbReference type="Google" id="ProtNLM"/>
    </source>
</evidence>
<sequence>MKLFTRSILAAVALSVLTVPMAQAQSRYDGPRHGQHYSQPKKPNFNSQHKRYKFDRRATNHHHWSKGKRLPEWQRRQAVRDYHRHGLKRPGRGQQWVKVDNDYLLVSLASGIIAGIVAGR</sequence>
<dbReference type="RefSeq" id="WP_128626188.1">
    <property type="nucleotide sequence ID" value="NZ_RKST01000006.1"/>
</dbReference>
<evidence type="ECO:0000256" key="1">
    <source>
        <dbReference type="SAM" id="MobiDB-lite"/>
    </source>
</evidence>
<dbReference type="Gene3D" id="3.10.450.160">
    <property type="entry name" value="inner membrane protein cigr"/>
    <property type="match status" value="1"/>
</dbReference>
<gene>
    <name evidence="3" type="ORF">EET67_06760</name>
</gene>
<protein>
    <recommendedName>
        <fullName evidence="5">Transmembrane signal peptide protein</fullName>
    </recommendedName>
</protein>
<feature type="region of interest" description="Disordered" evidence="1">
    <location>
        <begin position="27"/>
        <end position="48"/>
    </location>
</feature>
<dbReference type="InterPro" id="IPR024572">
    <property type="entry name" value="RcnB"/>
</dbReference>
<evidence type="ECO:0000256" key="2">
    <source>
        <dbReference type="SAM" id="SignalP"/>
    </source>
</evidence>
<evidence type="ECO:0000313" key="4">
    <source>
        <dbReference type="Proteomes" id="UP000281647"/>
    </source>
</evidence>